<feature type="transmembrane region" description="Helical" evidence="13">
    <location>
        <begin position="40"/>
        <end position="58"/>
    </location>
</feature>
<keyword evidence="6 13" id="KW-0812">Transmembrane</keyword>
<keyword evidence="7" id="KW-0547">Nucleotide-binding</keyword>
<dbReference type="EC" id="2.7.13.3" evidence="3"/>
<dbReference type="InterPro" id="IPR036890">
    <property type="entry name" value="HATPase_C_sf"/>
</dbReference>
<dbReference type="SUPFAM" id="SSF55874">
    <property type="entry name" value="ATPase domain of HSP90 chaperone/DNA topoisomerase II/histidine kinase"/>
    <property type="match status" value="1"/>
</dbReference>
<dbReference type="PRINTS" id="PR00344">
    <property type="entry name" value="BCTRLSENSOR"/>
</dbReference>
<dbReference type="PROSITE" id="PS50109">
    <property type="entry name" value="HIS_KIN"/>
    <property type="match status" value="1"/>
</dbReference>
<name>A0ABU6PX91_9BACL</name>
<keyword evidence="9" id="KW-0067">ATP-binding</keyword>
<protein>
    <recommendedName>
        <fullName evidence="3">histidine kinase</fullName>
        <ecNumber evidence="3">2.7.13.3</ecNumber>
    </recommendedName>
</protein>
<dbReference type="GO" id="GO:0004673">
    <property type="term" value="F:protein histidine kinase activity"/>
    <property type="evidence" value="ECO:0007669"/>
    <property type="project" value="UniProtKB-EC"/>
</dbReference>
<feature type="domain" description="Histidine kinase" evidence="14">
    <location>
        <begin position="121"/>
        <end position="328"/>
    </location>
</feature>
<evidence type="ECO:0000313" key="16">
    <source>
        <dbReference type="Proteomes" id="UP001343257"/>
    </source>
</evidence>
<keyword evidence="12 13" id="KW-0472">Membrane</keyword>
<dbReference type="Pfam" id="PF02518">
    <property type="entry name" value="HATPase_c"/>
    <property type="match status" value="1"/>
</dbReference>
<keyword evidence="5 15" id="KW-0808">Transferase</keyword>
<dbReference type="Gene3D" id="3.30.565.10">
    <property type="entry name" value="Histidine kinase-like ATPase, C-terminal domain"/>
    <property type="match status" value="1"/>
</dbReference>
<evidence type="ECO:0000256" key="6">
    <source>
        <dbReference type="ARBA" id="ARBA00022692"/>
    </source>
</evidence>
<keyword evidence="4" id="KW-1003">Cell membrane</keyword>
<dbReference type="PANTHER" id="PTHR45453">
    <property type="entry name" value="PHOSPHATE REGULON SENSOR PROTEIN PHOR"/>
    <property type="match status" value="1"/>
</dbReference>
<dbReference type="Proteomes" id="UP001343257">
    <property type="component" value="Unassembled WGS sequence"/>
</dbReference>
<evidence type="ECO:0000256" key="2">
    <source>
        <dbReference type="ARBA" id="ARBA00004651"/>
    </source>
</evidence>
<sequence length="328" mass="37980">MKLFLKEQLPLTLFYVLQLILVGLWYLLADERHSFSDAAYGALLSLVILGMYLFYRFYRHKKMYARLERPLGQMDQSLNELDEAPLAEAVSDLLRAQFQLYRTGLYDTQQKLDNHAAFINRWVHHMKTPVSVIQLSLQDMDLDDPAADGLQEEIDRLKKGLEMALYTSRLDKFEQDFKVEGVPLLDAVEKSIADNRQWFIRKGVYPEMDIHSDLIVITDAKWLEFMLGQVMDNAVKYSAETGKKVIFKAWNQNSKTLLEIRDEGIGIAKEDLGRVFDPYFTGNQGRHYHESTGMGLYLVREVSHKLGHLVEIESEQGEGTTVRFVFDR</sequence>
<evidence type="ECO:0000256" key="9">
    <source>
        <dbReference type="ARBA" id="ARBA00022840"/>
    </source>
</evidence>
<dbReference type="InterPro" id="IPR050351">
    <property type="entry name" value="BphY/WalK/GraS-like"/>
</dbReference>
<evidence type="ECO:0000256" key="1">
    <source>
        <dbReference type="ARBA" id="ARBA00000085"/>
    </source>
</evidence>
<evidence type="ECO:0000256" key="10">
    <source>
        <dbReference type="ARBA" id="ARBA00022989"/>
    </source>
</evidence>
<accession>A0ABU6PX91</accession>
<dbReference type="InterPro" id="IPR004358">
    <property type="entry name" value="Sig_transdc_His_kin-like_C"/>
</dbReference>
<dbReference type="InterPro" id="IPR003594">
    <property type="entry name" value="HATPase_dom"/>
</dbReference>
<evidence type="ECO:0000313" key="15">
    <source>
        <dbReference type="EMBL" id="MED5019506.1"/>
    </source>
</evidence>
<evidence type="ECO:0000259" key="14">
    <source>
        <dbReference type="PROSITE" id="PS50109"/>
    </source>
</evidence>
<dbReference type="RefSeq" id="WP_328280540.1">
    <property type="nucleotide sequence ID" value="NZ_JARTLD010000049.1"/>
</dbReference>
<proteinExistence type="predicted"/>
<evidence type="ECO:0000256" key="8">
    <source>
        <dbReference type="ARBA" id="ARBA00022777"/>
    </source>
</evidence>
<keyword evidence="8 15" id="KW-0418">Kinase</keyword>
<organism evidence="15 16">
    <name type="scientific">Paenibacillus chibensis</name>
    <dbReference type="NCBI Taxonomy" id="59846"/>
    <lineage>
        <taxon>Bacteria</taxon>
        <taxon>Bacillati</taxon>
        <taxon>Bacillota</taxon>
        <taxon>Bacilli</taxon>
        <taxon>Bacillales</taxon>
        <taxon>Paenibacillaceae</taxon>
        <taxon>Paenibacillus</taxon>
    </lineage>
</organism>
<comment type="subcellular location">
    <subcellularLocation>
        <location evidence="2">Cell membrane</location>
        <topology evidence="2">Multi-pass membrane protein</topology>
    </subcellularLocation>
</comment>
<evidence type="ECO:0000256" key="13">
    <source>
        <dbReference type="SAM" id="Phobius"/>
    </source>
</evidence>
<dbReference type="SMART" id="SM00387">
    <property type="entry name" value="HATPase_c"/>
    <property type="match status" value="1"/>
</dbReference>
<dbReference type="EMBL" id="JARTLD010000049">
    <property type="protein sequence ID" value="MED5019506.1"/>
    <property type="molecule type" value="Genomic_DNA"/>
</dbReference>
<keyword evidence="10 13" id="KW-1133">Transmembrane helix</keyword>
<evidence type="ECO:0000256" key="5">
    <source>
        <dbReference type="ARBA" id="ARBA00022679"/>
    </source>
</evidence>
<gene>
    <name evidence="15" type="ORF">P9847_19565</name>
</gene>
<evidence type="ECO:0000256" key="7">
    <source>
        <dbReference type="ARBA" id="ARBA00022741"/>
    </source>
</evidence>
<comment type="caution">
    <text evidence="15">The sequence shown here is derived from an EMBL/GenBank/DDBJ whole genome shotgun (WGS) entry which is preliminary data.</text>
</comment>
<reference evidence="15 16" key="1">
    <citation type="submission" date="2023-03" db="EMBL/GenBank/DDBJ databases">
        <title>Bacillus Genome Sequencing.</title>
        <authorList>
            <person name="Dunlap C."/>
        </authorList>
    </citation>
    <scope>NUCLEOTIDE SEQUENCE [LARGE SCALE GENOMIC DNA]</scope>
    <source>
        <strain evidence="15 16">NRS-52</strain>
    </source>
</reference>
<evidence type="ECO:0000256" key="12">
    <source>
        <dbReference type="ARBA" id="ARBA00023136"/>
    </source>
</evidence>
<evidence type="ECO:0000256" key="4">
    <source>
        <dbReference type="ARBA" id="ARBA00022475"/>
    </source>
</evidence>
<dbReference type="PANTHER" id="PTHR45453:SF2">
    <property type="entry name" value="HISTIDINE KINASE"/>
    <property type="match status" value="1"/>
</dbReference>
<keyword evidence="11" id="KW-0902">Two-component regulatory system</keyword>
<dbReference type="InterPro" id="IPR005467">
    <property type="entry name" value="His_kinase_dom"/>
</dbReference>
<feature type="transmembrane region" description="Helical" evidence="13">
    <location>
        <begin position="12"/>
        <end position="28"/>
    </location>
</feature>
<evidence type="ECO:0000256" key="11">
    <source>
        <dbReference type="ARBA" id="ARBA00023012"/>
    </source>
</evidence>
<comment type="catalytic activity">
    <reaction evidence="1">
        <text>ATP + protein L-histidine = ADP + protein N-phospho-L-histidine.</text>
        <dbReference type="EC" id="2.7.13.3"/>
    </reaction>
</comment>
<keyword evidence="16" id="KW-1185">Reference proteome</keyword>
<evidence type="ECO:0000256" key="3">
    <source>
        <dbReference type="ARBA" id="ARBA00012438"/>
    </source>
</evidence>